<evidence type="ECO:0000313" key="1">
    <source>
        <dbReference type="EMBL" id="AET00274.1"/>
    </source>
</evidence>
<reference evidence="1 3" key="1">
    <citation type="journal article" date="2011" name="Nature">
        <title>The Medicago genome provides insight into the evolution of rhizobial symbioses.</title>
        <authorList>
            <person name="Young N.D."/>
            <person name="Debelle F."/>
            <person name="Oldroyd G.E."/>
            <person name="Geurts R."/>
            <person name="Cannon S.B."/>
            <person name="Udvardi M.K."/>
            <person name="Benedito V.A."/>
            <person name="Mayer K.F."/>
            <person name="Gouzy J."/>
            <person name="Schoof H."/>
            <person name="Van de Peer Y."/>
            <person name="Proost S."/>
            <person name="Cook D.R."/>
            <person name="Meyers B.C."/>
            <person name="Spannagl M."/>
            <person name="Cheung F."/>
            <person name="De Mita S."/>
            <person name="Krishnakumar V."/>
            <person name="Gundlach H."/>
            <person name="Zhou S."/>
            <person name="Mudge J."/>
            <person name="Bharti A.K."/>
            <person name="Murray J.D."/>
            <person name="Naoumkina M.A."/>
            <person name="Rosen B."/>
            <person name="Silverstein K.A."/>
            <person name="Tang H."/>
            <person name="Rombauts S."/>
            <person name="Zhao P.X."/>
            <person name="Zhou P."/>
            <person name="Barbe V."/>
            <person name="Bardou P."/>
            <person name="Bechner M."/>
            <person name="Bellec A."/>
            <person name="Berger A."/>
            <person name="Berges H."/>
            <person name="Bidwell S."/>
            <person name="Bisseling T."/>
            <person name="Choisne N."/>
            <person name="Couloux A."/>
            <person name="Denny R."/>
            <person name="Deshpande S."/>
            <person name="Dai X."/>
            <person name="Doyle J.J."/>
            <person name="Dudez A.M."/>
            <person name="Farmer A.D."/>
            <person name="Fouteau S."/>
            <person name="Franken C."/>
            <person name="Gibelin C."/>
            <person name="Gish J."/>
            <person name="Goldstein S."/>
            <person name="Gonzalez A.J."/>
            <person name="Green P.J."/>
            <person name="Hallab A."/>
            <person name="Hartog M."/>
            <person name="Hua A."/>
            <person name="Humphray S.J."/>
            <person name="Jeong D.H."/>
            <person name="Jing Y."/>
            <person name="Jocker A."/>
            <person name="Kenton S.M."/>
            <person name="Kim D.J."/>
            <person name="Klee K."/>
            <person name="Lai H."/>
            <person name="Lang C."/>
            <person name="Lin S."/>
            <person name="Macmil S.L."/>
            <person name="Magdelenat G."/>
            <person name="Matthews L."/>
            <person name="McCorrison J."/>
            <person name="Monaghan E.L."/>
            <person name="Mun J.H."/>
            <person name="Najar F.Z."/>
            <person name="Nicholson C."/>
            <person name="Noirot C."/>
            <person name="O'Bleness M."/>
            <person name="Paule C.R."/>
            <person name="Poulain J."/>
            <person name="Prion F."/>
            <person name="Qin B."/>
            <person name="Qu C."/>
            <person name="Retzel E.F."/>
            <person name="Riddle C."/>
            <person name="Sallet E."/>
            <person name="Samain S."/>
            <person name="Samson N."/>
            <person name="Sanders I."/>
            <person name="Saurat O."/>
            <person name="Scarpelli C."/>
            <person name="Schiex T."/>
            <person name="Segurens B."/>
            <person name="Severin A.J."/>
            <person name="Sherrier D.J."/>
            <person name="Shi R."/>
            <person name="Sims S."/>
            <person name="Singer S.R."/>
            <person name="Sinharoy S."/>
            <person name="Sterck L."/>
            <person name="Viollet A."/>
            <person name="Wang B.B."/>
            <person name="Wang K."/>
            <person name="Wang M."/>
            <person name="Wang X."/>
            <person name="Warfsmann J."/>
            <person name="Weissenbach J."/>
            <person name="White D.D."/>
            <person name="White J.D."/>
            <person name="Wiley G.B."/>
            <person name="Wincker P."/>
            <person name="Xing Y."/>
            <person name="Yang L."/>
            <person name="Yao Z."/>
            <person name="Ying F."/>
            <person name="Zhai J."/>
            <person name="Zhou L."/>
            <person name="Zuber A."/>
            <person name="Denarie J."/>
            <person name="Dixon R.A."/>
            <person name="May G.D."/>
            <person name="Schwartz D.C."/>
            <person name="Rogers J."/>
            <person name="Quetier F."/>
            <person name="Town C.D."/>
            <person name="Roe B.A."/>
        </authorList>
    </citation>
    <scope>NUCLEOTIDE SEQUENCE [LARGE SCALE GENOMIC DNA]</scope>
    <source>
        <strain evidence="1">A17</strain>
        <strain evidence="2 3">cv. Jemalong A17</strain>
    </source>
</reference>
<dbReference type="EnsemblPlants" id="AET00274">
    <property type="protein sequence ID" value="AET00274"/>
    <property type="gene ID" value="MTR_5g090260"/>
</dbReference>
<reference evidence="2" key="3">
    <citation type="submission" date="2015-04" db="UniProtKB">
        <authorList>
            <consortium name="EnsemblPlants"/>
        </authorList>
    </citation>
    <scope>IDENTIFICATION</scope>
    <source>
        <strain evidence="2">cv. Jemalong A17</strain>
    </source>
</reference>
<protein>
    <submittedName>
        <fullName evidence="1 2">Uncharacterized protein</fullName>
    </submittedName>
</protein>
<gene>
    <name evidence="1" type="ordered locus">MTR_5g090260</name>
</gene>
<reference evidence="1 3" key="2">
    <citation type="journal article" date="2014" name="BMC Genomics">
        <title>An improved genome release (version Mt4.0) for the model legume Medicago truncatula.</title>
        <authorList>
            <person name="Tang H."/>
            <person name="Krishnakumar V."/>
            <person name="Bidwell S."/>
            <person name="Rosen B."/>
            <person name="Chan A."/>
            <person name="Zhou S."/>
            <person name="Gentzbittel L."/>
            <person name="Childs K.L."/>
            <person name="Yandell M."/>
            <person name="Gundlach H."/>
            <person name="Mayer K.F."/>
            <person name="Schwartz D.C."/>
            <person name="Town C.D."/>
        </authorList>
    </citation>
    <scope>GENOME REANNOTATION</scope>
    <source>
        <strain evidence="2 3">cv. Jemalong A17</strain>
    </source>
</reference>
<dbReference type="AlphaFoldDB" id="G7KCZ9"/>
<dbReference type="PaxDb" id="3880-AET00274"/>
<dbReference type="EMBL" id="CM001221">
    <property type="protein sequence ID" value="AET00274.1"/>
    <property type="molecule type" value="Genomic_DNA"/>
</dbReference>
<dbReference type="Proteomes" id="UP000002051">
    <property type="component" value="Chromosome 5"/>
</dbReference>
<keyword evidence="3" id="KW-1185">Reference proteome</keyword>
<evidence type="ECO:0000313" key="3">
    <source>
        <dbReference type="Proteomes" id="UP000002051"/>
    </source>
</evidence>
<sequence length="67" mass="7603">MSIAISCEIILKKAPENQFGQSKLLLCGIHGQTKTYQLLSGQIWDKLFAMNSIFLPKYCKVHHQVPN</sequence>
<evidence type="ECO:0000313" key="2">
    <source>
        <dbReference type="EnsemblPlants" id="AET00274"/>
    </source>
</evidence>
<dbReference type="HOGENOM" id="CLU_2816292_0_0_1"/>
<accession>G7KCZ9</accession>
<proteinExistence type="predicted"/>
<organism evidence="1 3">
    <name type="scientific">Medicago truncatula</name>
    <name type="common">Barrel medic</name>
    <name type="synonym">Medicago tribuloides</name>
    <dbReference type="NCBI Taxonomy" id="3880"/>
    <lineage>
        <taxon>Eukaryota</taxon>
        <taxon>Viridiplantae</taxon>
        <taxon>Streptophyta</taxon>
        <taxon>Embryophyta</taxon>
        <taxon>Tracheophyta</taxon>
        <taxon>Spermatophyta</taxon>
        <taxon>Magnoliopsida</taxon>
        <taxon>eudicotyledons</taxon>
        <taxon>Gunneridae</taxon>
        <taxon>Pentapetalae</taxon>
        <taxon>rosids</taxon>
        <taxon>fabids</taxon>
        <taxon>Fabales</taxon>
        <taxon>Fabaceae</taxon>
        <taxon>Papilionoideae</taxon>
        <taxon>50 kb inversion clade</taxon>
        <taxon>NPAAA clade</taxon>
        <taxon>Hologalegina</taxon>
        <taxon>IRL clade</taxon>
        <taxon>Trifolieae</taxon>
        <taxon>Medicago</taxon>
    </lineage>
</organism>
<name>G7KCZ9_MEDTR</name>